<proteinExistence type="predicted"/>
<organism evidence="1 2">
    <name type="scientific">Phaseolus angularis</name>
    <name type="common">Azuki bean</name>
    <name type="synonym">Vigna angularis</name>
    <dbReference type="NCBI Taxonomy" id="3914"/>
    <lineage>
        <taxon>Eukaryota</taxon>
        <taxon>Viridiplantae</taxon>
        <taxon>Streptophyta</taxon>
        <taxon>Embryophyta</taxon>
        <taxon>Tracheophyta</taxon>
        <taxon>Spermatophyta</taxon>
        <taxon>Magnoliopsida</taxon>
        <taxon>eudicotyledons</taxon>
        <taxon>Gunneridae</taxon>
        <taxon>Pentapetalae</taxon>
        <taxon>rosids</taxon>
        <taxon>fabids</taxon>
        <taxon>Fabales</taxon>
        <taxon>Fabaceae</taxon>
        <taxon>Papilionoideae</taxon>
        <taxon>50 kb inversion clade</taxon>
        <taxon>NPAAA clade</taxon>
        <taxon>indigoferoid/millettioid clade</taxon>
        <taxon>Phaseoleae</taxon>
        <taxon>Vigna</taxon>
    </lineage>
</organism>
<dbReference type="Proteomes" id="UP000053144">
    <property type="component" value="Chromosome 8"/>
</dbReference>
<reference evidence="2" key="1">
    <citation type="journal article" date="2015" name="Proc. Natl. Acad. Sci. U.S.A.">
        <title>Genome sequencing of adzuki bean (Vigna angularis) provides insight into high starch and low fat accumulation and domestication.</title>
        <authorList>
            <person name="Yang K."/>
            <person name="Tian Z."/>
            <person name="Chen C."/>
            <person name="Luo L."/>
            <person name="Zhao B."/>
            <person name="Wang Z."/>
            <person name="Yu L."/>
            <person name="Li Y."/>
            <person name="Sun Y."/>
            <person name="Li W."/>
            <person name="Chen Y."/>
            <person name="Li Y."/>
            <person name="Zhang Y."/>
            <person name="Ai D."/>
            <person name="Zhao J."/>
            <person name="Shang C."/>
            <person name="Ma Y."/>
            <person name="Wu B."/>
            <person name="Wang M."/>
            <person name="Gao L."/>
            <person name="Sun D."/>
            <person name="Zhang P."/>
            <person name="Guo F."/>
            <person name="Wang W."/>
            <person name="Li Y."/>
            <person name="Wang J."/>
            <person name="Varshney R.K."/>
            <person name="Wang J."/>
            <person name="Ling H.Q."/>
            <person name="Wan P."/>
        </authorList>
    </citation>
    <scope>NUCLEOTIDE SEQUENCE</scope>
    <source>
        <strain evidence="2">cv. Jingnong 6</strain>
    </source>
</reference>
<dbReference type="AlphaFoldDB" id="A0A0L9V3N3"/>
<protein>
    <submittedName>
        <fullName evidence="1">Uncharacterized protein</fullName>
    </submittedName>
</protein>
<evidence type="ECO:0000313" key="2">
    <source>
        <dbReference type="Proteomes" id="UP000053144"/>
    </source>
</evidence>
<name>A0A0L9V3N3_PHAAN</name>
<dbReference type="Gramene" id="KOM49653">
    <property type="protein sequence ID" value="KOM49653"/>
    <property type="gene ID" value="LR48_Vigan08g048000"/>
</dbReference>
<dbReference type="EMBL" id="CM003378">
    <property type="protein sequence ID" value="KOM49653.1"/>
    <property type="molecule type" value="Genomic_DNA"/>
</dbReference>
<sequence>MTHMAICRSLAKASPDYGGTYLTRLSPVPKSEPWTLIPFVRRDNTHIHVDLHIGKILSVLGQTLTDLLLVPIQKASYQWSSDHDESGGCNNVV</sequence>
<gene>
    <name evidence="1" type="ORF">LR48_Vigan08g048000</name>
</gene>
<accession>A0A0L9V3N3</accession>
<evidence type="ECO:0000313" key="1">
    <source>
        <dbReference type="EMBL" id="KOM49653.1"/>
    </source>
</evidence>